<gene>
    <name evidence="1" type="ORF">HP467_01135</name>
</gene>
<reference evidence="1 2" key="1">
    <citation type="submission" date="2020-05" db="EMBL/GenBank/DDBJ databases">
        <title>Genome Sequencing of Type Strains.</title>
        <authorList>
            <person name="Lemaire J.F."/>
            <person name="Inderbitzin P."/>
            <person name="Gregorio O.A."/>
            <person name="Collins S.B."/>
            <person name="Wespe N."/>
            <person name="Knight-Connoni V."/>
        </authorList>
    </citation>
    <scope>NUCLEOTIDE SEQUENCE [LARGE SCALE GENOMIC DNA]</scope>
    <source>
        <strain evidence="1 2">DSM 20512</strain>
    </source>
</reference>
<dbReference type="Proteomes" id="UP000539146">
    <property type="component" value="Unassembled WGS sequence"/>
</dbReference>
<dbReference type="RefSeq" id="WP_175324930.1">
    <property type="nucleotide sequence ID" value="NZ_BAAAWP010000001.1"/>
</dbReference>
<accession>A0A850DT95</accession>
<evidence type="ECO:0000313" key="1">
    <source>
        <dbReference type="EMBL" id="NUU26723.1"/>
    </source>
</evidence>
<dbReference type="EMBL" id="JABMCG010000052">
    <property type="protein sequence ID" value="NUU26723.1"/>
    <property type="molecule type" value="Genomic_DNA"/>
</dbReference>
<sequence>MREGLDNERRYGVAGVPAACPRGWDALLDRLDRALLNLEPAYEATRITSKFGGLRFRVALDTFGDRRNEARDLIFAAEEESLRTCEICGQPGNLHVDIHLWRATLCETHADERGFLRRTPR</sequence>
<organism evidence="1 2">
    <name type="scientific">Curtobacterium citreum</name>
    <dbReference type="NCBI Taxonomy" id="2036"/>
    <lineage>
        <taxon>Bacteria</taxon>
        <taxon>Bacillati</taxon>
        <taxon>Actinomycetota</taxon>
        <taxon>Actinomycetes</taxon>
        <taxon>Micrococcales</taxon>
        <taxon>Microbacteriaceae</taxon>
        <taxon>Curtobacterium</taxon>
    </lineage>
</organism>
<comment type="caution">
    <text evidence="1">The sequence shown here is derived from an EMBL/GenBank/DDBJ whole genome shotgun (WGS) entry which is preliminary data.</text>
</comment>
<evidence type="ECO:0000313" key="2">
    <source>
        <dbReference type="Proteomes" id="UP000539146"/>
    </source>
</evidence>
<dbReference type="AlphaFoldDB" id="A0A850DT95"/>
<proteinExistence type="predicted"/>
<name>A0A850DT95_9MICO</name>
<protein>
    <submittedName>
        <fullName evidence="1">Uncharacterized protein</fullName>
    </submittedName>
</protein>